<gene>
    <name evidence="2" type="ORF">ACFQ4H_05725</name>
</gene>
<accession>A0ABW3YBX1</accession>
<dbReference type="InterPro" id="IPR004183">
    <property type="entry name" value="Xdiol_dOase_suB"/>
</dbReference>
<dbReference type="SUPFAM" id="SSF53213">
    <property type="entry name" value="LigB-like"/>
    <property type="match status" value="1"/>
</dbReference>
<comment type="caution">
    <text evidence="2">The sequence shown here is derived from an EMBL/GenBank/DDBJ whole genome shotgun (WGS) entry which is preliminary data.</text>
</comment>
<name>A0ABW3YBX1_9ACTN</name>
<dbReference type="RefSeq" id="WP_377567730.1">
    <property type="nucleotide sequence ID" value="NZ_JBHTMP010000006.1"/>
</dbReference>
<evidence type="ECO:0000259" key="1">
    <source>
        <dbReference type="Pfam" id="PF02900"/>
    </source>
</evidence>
<proteinExistence type="predicted"/>
<evidence type="ECO:0000313" key="3">
    <source>
        <dbReference type="Proteomes" id="UP001597260"/>
    </source>
</evidence>
<feature type="domain" description="Extradiol ring-cleavage dioxygenase class III enzyme subunit B" evidence="1">
    <location>
        <begin position="9"/>
        <end position="274"/>
    </location>
</feature>
<dbReference type="EMBL" id="JBHTMP010000006">
    <property type="protein sequence ID" value="MFD1320588.1"/>
    <property type="molecule type" value="Genomic_DNA"/>
</dbReference>
<reference evidence="3" key="1">
    <citation type="journal article" date="2019" name="Int. J. Syst. Evol. Microbiol.">
        <title>The Global Catalogue of Microorganisms (GCM) 10K type strain sequencing project: providing services to taxonomists for standard genome sequencing and annotation.</title>
        <authorList>
            <consortium name="The Broad Institute Genomics Platform"/>
            <consortium name="The Broad Institute Genome Sequencing Center for Infectious Disease"/>
            <person name="Wu L."/>
            <person name="Ma J."/>
        </authorList>
    </citation>
    <scope>NUCLEOTIDE SEQUENCE [LARGE SCALE GENOMIC DNA]</scope>
    <source>
        <strain evidence="3">JCM 31037</strain>
    </source>
</reference>
<evidence type="ECO:0000313" key="2">
    <source>
        <dbReference type="EMBL" id="MFD1320588.1"/>
    </source>
</evidence>
<organism evidence="2 3">
    <name type="scientific">Micromonospora sonneratiae</name>
    <dbReference type="NCBI Taxonomy" id="1184706"/>
    <lineage>
        <taxon>Bacteria</taxon>
        <taxon>Bacillati</taxon>
        <taxon>Actinomycetota</taxon>
        <taxon>Actinomycetes</taxon>
        <taxon>Micromonosporales</taxon>
        <taxon>Micromonosporaceae</taxon>
        <taxon>Micromonospora</taxon>
    </lineage>
</organism>
<dbReference type="Proteomes" id="UP001597260">
    <property type="component" value="Unassembled WGS sequence"/>
</dbReference>
<dbReference type="CDD" id="cd07359">
    <property type="entry name" value="PCA_45_Doxase_B_like"/>
    <property type="match status" value="1"/>
</dbReference>
<dbReference type="Pfam" id="PF02900">
    <property type="entry name" value="LigB"/>
    <property type="match status" value="1"/>
</dbReference>
<sequence>MGQIVSASAVSHAPGLIGLFDGAPEESKEVVRTCFKRIKQDLEESRPDAVIIFANDHLANSRPRAYPDFLIGMADEHVGPDEWFKPWLGCRDYTVAGNPQVAQALLNGMGRRGIRMFAQRENLRFDDNISIPAVWTDLDQLGTTLVPVMQNVTVPPMPGPEEVYRIGVALAEIIREDLPDDYRVAIMGTGGLSHEPGGKRYYYIDEEFDRWFLDLLVAQDHERILKEVTMERMEAAGIGGTTELLSWLLVLGAVGQVPCENLGYTAYTNWKSGVGGVLWKVSDRAEAVA</sequence>
<protein>
    <recommendedName>
        <fullName evidence="1">Extradiol ring-cleavage dioxygenase class III enzyme subunit B domain-containing protein</fullName>
    </recommendedName>
</protein>
<dbReference type="Gene3D" id="3.40.830.10">
    <property type="entry name" value="LigB-like"/>
    <property type="match status" value="1"/>
</dbReference>
<keyword evidence="3" id="KW-1185">Reference proteome</keyword>